<organism evidence="2 3">
    <name type="scientific">Mesorhizobium waimense</name>
    <dbReference type="NCBI Taxonomy" id="1300307"/>
    <lineage>
        <taxon>Bacteria</taxon>
        <taxon>Pseudomonadati</taxon>
        <taxon>Pseudomonadota</taxon>
        <taxon>Alphaproteobacteria</taxon>
        <taxon>Hyphomicrobiales</taxon>
        <taxon>Phyllobacteriaceae</taxon>
        <taxon>Mesorhizobium</taxon>
    </lineage>
</organism>
<protein>
    <submittedName>
        <fullName evidence="2">IS4 family transposase</fullName>
    </submittedName>
</protein>
<dbReference type="AlphaFoldDB" id="A0A3A5JV14"/>
<proteinExistence type="predicted"/>
<dbReference type="GO" id="GO:0006313">
    <property type="term" value="P:DNA transposition"/>
    <property type="evidence" value="ECO:0007669"/>
    <property type="project" value="InterPro"/>
</dbReference>
<sequence length="364" mass="41411">MTLYHSALVETLGRHFALSKSRLVTLVTLIAGLAQSRSVNLSHLAVHLCGPARHASKYRRLQRFFQFVRLDQAVAARLVVHMLNLERPKYLALDRTNWKLGSRDINILMLAIVTRRFRVPLLFALLPHQGNSDTGHRIALMRRYLSLFPVTSIRCLLADREFIGAEWMDFLNENKIPFAIRVKIDMTVTLEDGHAWSLATLLRRRRARCATLVGHINGTAGATREPVRLAAKRLGNGEWLIVATNRSDPKQALSDYRKRWGIECLFGDAKTRGLNLEDTHITNPEKLASLIIIVMLAITWAYRCATQTMGMKAIPRKSHGRREKSWFRIGLDALRNWILNSPKAAAHAWLEKAPRRSITISKHA</sequence>
<dbReference type="RefSeq" id="WP_120019174.1">
    <property type="nucleotide sequence ID" value="NZ_QZWZ01000077.1"/>
</dbReference>
<accession>A0A3A5JV14</accession>
<dbReference type="EMBL" id="QZWZ01000077">
    <property type="protein sequence ID" value="RJT24079.1"/>
    <property type="molecule type" value="Genomic_DNA"/>
</dbReference>
<comment type="caution">
    <text evidence="2">The sequence shown here is derived from an EMBL/GenBank/DDBJ whole genome shotgun (WGS) entry which is preliminary data.</text>
</comment>
<gene>
    <name evidence="2" type="ORF">D3227_37865</name>
</gene>
<evidence type="ECO:0000313" key="3">
    <source>
        <dbReference type="Proteomes" id="UP000272706"/>
    </source>
</evidence>
<name>A0A3A5JV14_9HYPH</name>
<dbReference type="Pfam" id="PF01609">
    <property type="entry name" value="DDE_Tnp_1"/>
    <property type="match status" value="1"/>
</dbReference>
<feature type="domain" description="Transposase IS4-like" evidence="1">
    <location>
        <begin position="92"/>
        <end position="300"/>
    </location>
</feature>
<dbReference type="InterPro" id="IPR002559">
    <property type="entry name" value="Transposase_11"/>
</dbReference>
<dbReference type="GO" id="GO:0003677">
    <property type="term" value="F:DNA binding"/>
    <property type="evidence" value="ECO:0007669"/>
    <property type="project" value="InterPro"/>
</dbReference>
<dbReference type="NCBIfam" id="NF033591">
    <property type="entry name" value="transpos_IS4_2"/>
    <property type="match status" value="1"/>
</dbReference>
<keyword evidence="3" id="KW-1185">Reference proteome</keyword>
<dbReference type="InterPro" id="IPR012337">
    <property type="entry name" value="RNaseH-like_sf"/>
</dbReference>
<dbReference type="SUPFAM" id="SSF53098">
    <property type="entry name" value="Ribonuclease H-like"/>
    <property type="match status" value="1"/>
</dbReference>
<dbReference type="Proteomes" id="UP000272706">
    <property type="component" value="Unassembled WGS sequence"/>
</dbReference>
<reference evidence="2 3" key="1">
    <citation type="submission" date="2018-09" db="EMBL/GenBank/DDBJ databases">
        <title>Mesorhizobium carmichaelinearum sp. nov. isolated from Carmichaelinea spp. root nodules in New Zealand.</title>
        <authorList>
            <person name="De Meyer S.E."/>
        </authorList>
    </citation>
    <scope>NUCLEOTIDE SEQUENCE [LARGE SCALE GENOMIC DNA]</scope>
    <source>
        <strain evidence="2 3">ICMP19557</strain>
    </source>
</reference>
<dbReference type="OrthoDB" id="58819at2"/>
<dbReference type="GO" id="GO:0004803">
    <property type="term" value="F:transposase activity"/>
    <property type="evidence" value="ECO:0007669"/>
    <property type="project" value="InterPro"/>
</dbReference>
<evidence type="ECO:0000259" key="1">
    <source>
        <dbReference type="Pfam" id="PF01609"/>
    </source>
</evidence>
<evidence type="ECO:0000313" key="2">
    <source>
        <dbReference type="EMBL" id="RJT24079.1"/>
    </source>
</evidence>
<dbReference type="InterPro" id="IPR047658">
    <property type="entry name" value="IS4-like_transpos"/>
</dbReference>